<comment type="catalytic activity">
    <reaction evidence="1">
        <text>ATP + protein L-histidine = ADP + protein N-phospho-L-histidine.</text>
        <dbReference type="EC" id="2.7.13.3"/>
    </reaction>
</comment>
<evidence type="ECO:0000313" key="14">
    <source>
        <dbReference type="EMBL" id="BCD96508.1"/>
    </source>
</evidence>
<sequence length="468" mass="52066">MKLLSLLRYNRIYWKLFGIIGLTNLAIIALVAFVLAHNSARNKYVQNYQSQVQLLAQVIVDEYETNNALPYGKSRLLVQLKRRHRIAPELMLDIKDDSGNYIYKSRWRKDVTSALGGKNKKSRAAPIFKTLQIEGNNKQGYTVFYLAHRPPQFIVEAMASLVSFQLVLIFITSAIISALISWRIVKPLRQLGDFGQQYAKNYSLQDSAQTATLVDTGLLKRGDEIGDLARDVANMVQQVDKAFSAQKSLLHDVSHELRAPLARLQVAASLIEQREGNSLYVGKIHEECSRLNALIDEVLELARMGSAKLNMAPIALALCVEAVVKDVRFEFPQRHIQCDFSLMPQPVSITHVMANAGALSRALENIIRNACKYSPEGRPIDISIAPAGHKQWQVCCRDYGNGMQQEELALLKRPFYRGGGVMHGEGFGLGLSIADKAIKQHGGKLIIDNHTEGGLSVQVILNAMPAGH</sequence>
<dbReference type="EMBL" id="AP023086">
    <property type="protein sequence ID" value="BCD96508.1"/>
    <property type="molecule type" value="Genomic_DNA"/>
</dbReference>
<dbReference type="AlphaFoldDB" id="A0AAN1WF94"/>
<proteinExistence type="predicted"/>
<dbReference type="SMART" id="SM00388">
    <property type="entry name" value="HisKA"/>
    <property type="match status" value="1"/>
</dbReference>
<evidence type="ECO:0000313" key="15">
    <source>
        <dbReference type="Proteomes" id="UP001320119"/>
    </source>
</evidence>
<dbReference type="PROSITE" id="PS50109">
    <property type="entry name" value="HIS_KIN"/>
    <property type="match status" value="1"/>
</dbReference>
<evidence type="ECO:0000256" key="6">
    <source>
        <dbReference type="ARBA" id="ARBA00022692"/>
    </source>
</evidence>
<dbReference type="Proteomes" id="UP001320119">
    <property type="component" value="Chromosome"/>
</dbReference>
<evidence type="ECO:0000256" key="8">
    <source>
        <dbReference type="ARBA" id="ARBA00022989"/>
    </source>
</evidence>
<dbReference type="InterPro" id="IPR003594">
    <property type="entry name" value="HATPase_dom"/>
</dbReference>
<dbReference type="GO" id="GO:0005886">
    <property type="term" value="C:plasma membrane"/>
    <property type="evidence" value="ECO:0007669"/>
    <property type="project" value="TreeGrafter"/>
</dbReference>
<dbReference type="Gene3D" id="6.10.340.10">
    <property type="match status" value="1"/>
</dbReference>
<evidence type="ECO:0000256" key="1">
    <source>
        <dbReference type="ARBA" id="ARBA00000085"/>
    </source>
</evidence>
<dbReference type="SUPFAM" id="SSF47384">
    <property type="entry name" value="Homodimeric domain of signal transducing histidine kinase"/>
    <property type="match status" value="1"/>
</dbReference>
<dbReference type="InterPro" id="IPR050428">
    <property type="entry name" value="TCS_sensor_his_kinase"/>
</dbReference>
<name>A0AAN1WF94_9GAMM</name>
<evidence type="ECO:0000259" key="13">
    <source>
        <dbReference type="PROSITE" id="PS50885"/>
    </source>
</evidence>
<accession>A0AAN1WF94</accession>
<keyword evidence="4" id="KW-0597">Phosphoprotein</keyword>
<evidence type="ECO:0000256" key="2">
    <source>
        <dbReference type="ARBA" id="ARBA00004141"/>
    </source>
</evidence>
<evidence type="ECO:0000256" key="3">
    <source>
        <dbReference type="ARBA" id="ARBA00012438"/>
    </source>
</evidence>
<evidence type="ECO:0000256" key="5">
    <source>
        <dbReference type="ARBA" id="ARBA00022679"/>
    </source>
</evidence>
<keyword evidence="15" id="KW-1185">Reference proteome</keyword>
<keyword evidence="5 14" id="KW-0808">Transferase</keyword>
<dbReference type="SUPFAM" id="SSF55874">
    <property type="entry name" value="ATPase domain of HSP90 chaperone/DNA topoisomerase II/histidine kinase"/>
    <property type="match status" value="1"/>
</dbReference>
<keyword evidence="8 11" id="KW-1133">Transmembrane helix</keyword>
<feature type="transmembrane region" description="Helical" evidence="11">
    <location>
        <begin position="12"/>
        <end position="36"/>
    </location>
</feature>
<dbReference type="InterPro" id="IPR036097">
    <property type="entry name" value="HisK_dim/P_sf"/>
</dbReference>
<feature type="domain" description="Histidine kinase" evidence="12">
    <location>
        <begin position="252"/>
        <end position="465"/>
    </location>
</feature>
<keyword evidence="10 11" id="KW-0472">Membrane</keyword>
<feature type="domain" description="HAMP" evidence="13">
    <location>
        <begin position="182"/>
        <end position="244"/>
    </location>
</feature>
<dbReference type="InterPro" id="IPR003661">
    <property type="entry name" value="HisK_dim/P_dom"/>
</dbReference>
<organism evidence="14 15">
    <name type="scientific">Marinagarivorans cellulosilyticus</name>
    <dbReference type="NCBI Taxonomy" id="2721545"/>
    <lineage>
        <taxon>Bacteria</taxon>
        <taxon>Pseudomonadati</taxon>
        <taxon>Pseudomonadota</taxon>
        <taxon>Gammaproteobacteria</taxon>
        <taxon>Cellvibrionales</taxon>
        <taxon>Cellvibrionaceae</taxon>
        <taxon>Marinagarivorans</taxon>
    </lineage>
</organism>
<keyword evidence="6 11" id="KW-0812">Transmembrane</keyword>
<dbReference type="Pfam" id="PF02518">
    <property type="entry name" value="HATPase_c"/>
    <property type="match status" value="1"/>
</dbReference>
<dbReference type="PANTHER" id="PTHR45436:SF15">
    <property type="entry name" value="SENSOR HISTIDINE KINASE CUSS"/>
    <property type="match status" value="1"/>
</dbReference>
<dbReference type="PROSITE" id="PS50885">
    <property type="entry name" value="HAMP"/>
    <property type="match status" value="1"/>
</dbReference>
<comment type="subcellular location">
    <subcellularLocation>
        <location evidence="2">Membrane</location>
        <topology evidence="2">Multi-pass membrane protein</topology>
    </subcellularLocation>
</comment>
<dbReference type="Pfam" id="PF00512">
    <property type="entry name" value="HisKA"/>
    <property type="match status" value="1"/>
</dbReference>
<evidence type="ECO:0000256" key="7">
    <source>
        <dbReference type="ARBA" id="ARBA00022777"/>
    </source>
</evidence>
<dbReference type="GO" id="GO:0000155">
    <property type="term" value="F:phosphorelay sensor kinase activity"/>
    <property type="evidence" value="ECO:0007669"/>
    <property type="project" value="InterPro"/>
</dbReference>
<keyword evidence="9" id="KW-0902">Two-component regulatory system</keyword>
<evidence type="ECO:0000259" key="12">
    <source>
        <dbReference type="PROSITE" id="PS50109"/>
    </source>
</evidence>
<evidence type="ECO:0000256" key="10">
    <source>
        <dbReference type="ARBA" id="ARBA00023136"/>
    </source>
</evidence>
<dbReference type="InterPro" id="IPR036890">
    <property type="entry name" value="HATPase_C_sf"/>
</dbReference>
<keyword evidence="7 14" id="KW-0418">Kinase</keyword>
<protein>
    <recommendedName>
        <fullName evidence="3">histidine kinase</fullName>
        <ecNumber evidence="3">2.7.13.3</ecNumber>
    </recommendedName>
</protein>
<evidence type="ECO:0000256" key="9">
    <source>
        <dbReference type="ARBA" id="ARBA00023012"/>
    </source>
</evidence>
<dbReference type="CDD" id="cd00082">
    <property type="entry name" value="HisKA"/>
    <property type="match status" value="1"/>
</dbReference>
<dbReference type="Gene3D" id="1.10.287.130">
    <property type="match status" value="1"/>
</dbReference>
<dbReference type="SMART" id="SM00387">
    <property type="entry name" value="HATPase_c"/>
    <property type="match status" value="1"/>
</dbReference>
<dbReference type="Gene3D" id="3.30.565.10">
    <property type="entry name" value="Histidine kinase-like ATPase, C-terminal domain"/>
    <property type="match status" value="1"/>
</dbReference>
<gene>
    <name evidence="14" type="ORF">MARGE09_P0708</name>
</gene>
<dbReference type="InterPro" id="IPR003660">
    <property type="entry name" value="HAMP_dom"/>
</dbReference>
<dbReference type="InterPro" id="IPR005467">
    <property type="entry name" value="His_kinase_dom"/>
</dbReference>
<evidence type="ECO:0000256" key="11">
    <source>
        <dbReference type="SAM" id="Phobius"/>
    </source>
</evidence>
<dbReference type="EC" id="2.7.13.3" evidence="3"/>
<evidence type="ECO:0000256" key="4">
    <source>
        <dbReference type="ARBA" id="ARBA00022553"/>
    </source>
</evidence>
<dbReference type="PANTHER" id="PTHR45436">
    <property type="entry name" value="SENSOR HISTIDINE KINASE YKOH"/>
    <property type="match status" value="1"/>
</dbReference>
<dbReference type="KEGG" id="marq:MARGE09_P0708"/>
<dbReference type="RefSeq" id="WP_236986004.1">
    <property type="nucleotide sequence ID" value="NZ_AP023086.1"/>
</dbReference>
<reference evidence="14 15" key="1">
    <citation type="journal article" date="2022" name="IScience">
        <title>An ultrasensitive nanofiber-based assay for enzymatic hydrolysis and deep-sea microbial degradation of cellulose.</title>
        <authorList>
            <person name="Tsudome M."/>
            <person name="Tachioka M."/>
            <person name="Miyazaki M."/>
            <person name="Uchimura K."/>
            <person name="Tsuda M."/>
            <person name="Takaki Y."/>
            <person name="Deguchi S."/>
        </authorList>
    </citation>
    <scope>NUCLEOTIDE SEQUENCE [LARGE SCALE GENOMIC DNA]</scope>
    <source>
        <strain evidence="14 15">GE09</strain>
    </source>
</reference>
<feature type="transmembrane region" description="Helical" evidence="11">
    <location>
        <begin position="157"/>
        <end position="180"/>
    </location>
</feature>